<dbReference type="InterPro" id="IPR015797">
    <property type="entry name" value="NUDIX_hydrolase-like_dom_sf"/>
</dbReference>
<evidence type="ECO:0000256" key="2">
    <source>
        <dbReference type="ARBA" id="ARBA00022801"/>
    </source>
</evidence>
<comment type="similarity">
    <text evidence="1">Belongs to the Nudix hydrolase family.</text>
</comment>
<dbReference type="Gene3D" id="3.90.79.10">
    <property type="entry name" value="Nucleoside Triphosphate Pyrophosphohydrolase"/>
    <property type="match status" value="1"/>
</dbReference>
<accession>A0A7K0C2I6</accession>
<proteinExistence type="inferred from homology"/>
<evidence type="ECO:0000313" key="4">
    <source>
        <dbReference type="EMBL" id="MQY07641.1"/>
    </source>
</evidence>
<name>A0A7K0C2I6_9ACTN</name>
<keyword evidence="2" id="KW-0378">Hydrolase</keyword>
<dbReference type="Pfam" id="PF00293">
    <property type="entry name" value="NUDIX"/>
    <property type="match status" value="1"/>
</dbReference>
<dbReference type="SUPFAM" id="SSF55811">
    <property type="entry name" value="Nudix"/>
    <property type="match status" value="1"/>
</dbReference>
<dbReference type="InterPro" id="IPR000086">
    <property type="entry name" value="NUDIX_hydrolase_dom"/>
</dbReference>
<keyword evidence="5" id="KW-1185">Reference proteome</keyword>
<reference evidence="4 5" key="1">
    <citation type="submission" date="2019-10" db="EMBL/GenBank/DDBJ databases">
        <title>Actinomadura rubteroloni sp. nov. and Actinomadura macrotermitis sp. nov., isolated from the gut of fungus growing-termite Macrotermes natalensis.</title>
        <authorList>
            <person name="Benndorf R."/>
            <person name="Martin K."/>
            <person name="Kuefner M."/>
            <person name="De Beer W."/>
            <person name="Kaster A.-K."/>
            <person name="Vollmers J."/>
            <person name="Poulsen M."/>
            <person name="Beemelmanns C."/>
        </authorList>
    </citation>
    <scope>NUCLEOTIDE SEQUENCE [LARGE SCALE GENOMIC DNA]</scope>
    <source>
        <strain evidence="4 5">RB68</strain>
    </source>
</reference>
<dbReference type="PANTHER" id="PTHR43736:SF1">
    <property type="entry name" value="DIHYDRONEOPTERIN TRIPHOSPHATE DIPHOSPHATASE"/>
    <property type="match status" value="1"/>
</dbReference>
<organism evidence="4 5">
    <name type="scientific">Actinomadura macrotermitis</name>
    <dbReference type="NCBI Taxonomy" id="2585200"/>
    <lineage>
        <taxon>Bacteria</taxon>
        <taxon>Bacillati</taxon>
        <taxon>Actinomycetota</taxon>
        <taxon>Actinomycetes</taxon>
        <taxon>Streptosporangiales</taxon>
        <taxon>Thermomonosporaceae</taxon>
        <taxon>Actinomadura</taxon>
    </lineage>
</organism>
<sequence length="124" mass="13619">MIRHFTASTVVLDDRAERVLLIHHRKSDCRLYPGGHLEQDEGPAQAAVREVREECGIDLLPAVPPFTHPKIRPVPVPLAITDGPVHDARIGPHRQIDFAYADPPGLPEELPGLIALAARHARTA</sequence>
<dbReference type="Proteomes" id="UP000487268">
    <property type="component" value="Unassembled WGS sequence"/>
</dbReference>
<dbReference type="EMBL" id="WEGH01000004">
    <property type="protein sequence ID" value="MQY07641.1"/>
    <property type="molecule type" value="Genomic_DNA"/>
</dbReference>
<evidence type="ECO:0000256" key="1">
    <source>
        <dbReference type="ARBA" id="ARBA00005582"/>
    </source>
</evidence>
<dbReference type="GO" id="GO:0016787">
    <property type="term" value="F:hydrolase activity"/>
    <property type="evidence" value="ECO:0007669"/>
    <property type="project" value="UniProtKB-KW"/>
</dbReference>
<comment type="caution">
    <text evidence="4">The sequence shown here is derived from an EMBL/GenBank/DDBJ whole genome shotgun (WGS) entry which is preliminary data.</text>
</comment>
<evidence type="ECO:0000313" key="5">
    <source>
        <dbReference type="Proteomes" id="UP000487268"/>
    </source>
</evidence>
<dbReference type="OrthoDB" id="21342at2"/>
<dbReference type="AlphaFoldDB" id="A0A7K0C2I6"/>
<protein>
    <recommendedName>
        <fullName evidence="3">Nudix hydrolase domain-containing protein</fullName>
    </recommendedName>
</protein>
<gene>
    <name evidence="4" type="ORF">ACRB68_57430</name>
</gene>
<evidence type="ECO:0000259" key="3">
    <source>
        <dbReference type="PROSITE" id="PS51462"/>
    </source>
</evidence>
<feature type="domain" description="Nudix hydrolase" evidence="3">
    <location>
        <begin position="2"/>
        <end position="123"/>
    </location>
</feature>
<dbReference type="PROSITE" id="PS51462">
    <property type="entry name" value="NUDIX"/>
    <property type="match status" value="1"/>
</dbReference>
<dbReference type="InterPro" id="IPR020084">
    <property type="entry name" value="NUDIX_hydrolase_CS"/>
</dbReference>
<dbReference type="PANTHER" id="PTHR43736">
    <property type="entry name" value="ADP-RIBOSE PYROPHOSPHATASE"/>
    <property type="match status" value="1"/>
</dbReference>
<dbReference type="RefSeq" id="WP_153538032.1">
    <property type="nucleotide sequence ID" value="NZ_WEGH01000004.1"/>
</dbReference>
<dbReference type="PROSITE" id="PS00893">
    <property type="entry name" value="NUDIX_BOX"/>
    <property type="match status" value="1"/>
</dbReference>